<proteinExistence type="predicted"/>
<dbReference type="Gene3D" id="2.60.120.260">
    <property type="entry name" value="Galactose-binding domain-like"/>
    <property type="match status" value="1"/>
</dbReference>
<evidence type="ECO:0008006" key="2">
    <source>
        <dbReference type="Google" id="ProtNLM"/>
    </source>
</evidence>
<gene>
    <name evidence="1" type="ORF">ABRQ22_15010</name>
</gene>
<dbReference type="EMBL" id="CP159290">
    <property type="protein sequence ID" value="XCH28895.1"/>
    <property type="molecule type" value="Genomic_DNA"/>
</dbReference>
<reference evidence="1" key="1">
    <citation type="submission" date="2024-06" db="EMBL/GenBank/DDBJ databases">
        <title>Complete genome sequence of the cellulolytic actinobacterium, Cellulosimicrobium ES-005.</title>
        <authorList>
            <person name="Matthews C.T."/>
            <person name="Underwood K.D."/>
            <person name="Ghanchi K.M."/>
            <person name="Fields S.D."/>
            <person name="Gardner S.G."/>
        </authorList>
    </citation>
    <scope>NUCLEOTIDE SEQUENCE</scope>
    <source>
        <strain evidence="1">ES-005</strain>
    </source>
</reference>
<sequence length="578" mass="59842">MARPFVKNLAHLPVTPGAANGTMTLENPGDVEAYPIWELRGPGKNFRAISPRGEVLEWLGTLTADETLVIDTQAGTVLDGKGENRYAELGETPRMWTIPPGETTAEIQFEATSSGTYEPGEIVRTNWSANPVPAGPALGNNIANFAGYLPGTGEAGVTMTSDAPLTTAVVVTNYLTNPSFETGTAGWVPSSCTIARSPNYPRAEKVGDGIGVITVAAPAGTVYLSSNTHVEFPALFPAGVGQWVGMSILAGRSTGAQYGRLSIGWYNAAGTALSYTQGAIVSLPGGSLTPVSVVAQAPADAVSARMFFYPVNTATGGVPPDGITLVDAGMIVLAPTEAEARAMAADYVDGSAPTRDLPGDVRYVHGWTGAAHASASTRALTITPGAKGPDGIPGFARRVVTAPKTGASTGWSATSSAYRSPLAGARGDRVTCSVYLRYTGTTPVRIRLRTIPYGVGGTTAPGMSDTPLTPLPPGEWVRLSMTHEALADFETAAWWAYLIGGGGDQVLPAGSTLDVAGALVEAGSQVRPWFYGGSASGSRGAYAFAGAVNASISHMYSAVLRGASRVAVSWRARKWMVI</sequence>
<dbReference type="AlphaFoldDB" id="A0AAU8FZV4"/>
<organism evidence="1">
    <name type="scientific">Cellulosimicrobium sp. ES-005</name>
    <dbReference type="NCBI Taxonomy" id="3163031"/>
    <lineage>
        <taxon>Bacteria</taxon>
        <taxon>Bacillati</taxon>
        <taxon>Actinomycetota</taxon>
        <taxon>Actinomycetes</taxon>
        <taxon>Micrococcales</taxon>
        <taxon>Promicromonosporaceae</taxon>
        <taxon>Cellulosimicrobium</taxon>
    </lineage>
</organism>
<dbReference type="RefSeq" id="WP_353707297.1">
    <property type="nucleotide sequence ID" value="NZ_CP159290.1"/>
</dbReference>
<evidence type="ECO:0000313" key="1">
    <source>
        <dbReference type="EMBL" id="XCH28895.1"/>
    </source>
</evidence>
<accession>A0AAU8FZV4</accession>
<protein>
    <recommendedName>
        <fullName evidence="2">Minor tail protein</fullName>
    </recommendedName>
</protein>
<name>A0AAU8FZV4_9MICO</name>